<keyword evidence="1" id="KW-0812">Transmembrane</keyword>
<dbReference type="AlphaFoldDB" id="X0VD28"/>
<proteinExistence type="predicted"/>
<sequence>MLTLGQTDKATARGLLLTTLGLLALGVVMVNSAIASVAEPPRWYARVDVRHGIFAILALLVLIVGCKL</sequence>
<accession>X0VD28</accession>
<reference evidence="2" key="1">
    <citation type="journal article" date="2014" name="Front. Microbiol.">
        <title>High frequency of phylogenetically diverse reductive dehalogenase-homologous genes in deep subseafloor sedimentary metagenomes.</title>
        <authorList>
            <person name="Kawai M."/>
            <person name="Futagami T."/>
            <person name="Toyoda A."/>
            <person name="Takaki Y."/>
            <person name="Nishi S."/>
            <person name="Hori S."/>
            <person name="Arai W."/>
            <person name="Tsubouchi T."/>
            <person name="Morono Y."/>
            <person name="Uchiyama I."/>
            <person name="Ito T."/>
            <person name="Fujiyama A."/>
            <person name="Inagaki F."/>
            <person name="Takami H."/>
        </authorList>
    </citation>
    <scope>NUCLEOTIDE SEQUENCE</scope>
    <source>
        <strain evidence="2">Expedition CK06-06</strain>
    </source>
</reference>
<comment type="caution">
    <text evidence="2">The sequence shown here is derived from an EMBL/GenBank/DDBJ whole genome shotgun (WGS) entry which is preliminary data.</text>
</comment>
<protein>
    <submittedName>
        <fullName evidence="2">Uncharacterized protein</fullName>
    </submittedName>
</protein>
<feature type="non-terminal residue" evidence="2">
    <location>
        <position position="68"/>
    </location>
</feature>
<gene>
    <name evidence="2" type="ORF">S01H1_37019</name>
</gene>
<evidence type="ECO:0000313" key="2">
    <source>
        <dbReference type="EMBL" id="GAG09167.1"/>
    </source>
</evidence>
<feature type="transmembrane region" description="Helical" evidence="1">
    <location>
        <begin position="49"/>
        <end position="66"/>
    </location>
</feature>
<organism evidence="2">
    <name type="scientific">marine sediment metagenome</name>
    <dbReference type="NCBI Taxonomy" id="412755"/>
    <lineage>
        <taxon>unclassified sequences</taxon>
        <taxon>metagenomes</taxon>
        <taxon>ecological metagenomes</taxon>
    </lineage>
</organism>
<name>X0VD28_9ZZZZ</name>
<dbReference type="EMBL" id="BARS01023231">
    <property type="protein sequence ID" value="GAG09167.1"/>
    <property type="molecule type" value="Genomic_DNA"/>
</dbReference>
<feature type="transmembrane region" description="Helical" evidence="1">
    <location>
        <begin position="12"/>
        <end position="37"/>
    </location>
</feature>
<evidence type="ECO:0000256" key="1">
    <source>
        <dbReference type="SAM" id="Phobius"/>
    </source>
</evidence>
<keyword evidence="1" id="KW-0472">Membrane</keyword>
<keyword evidence="1" id="KW-1133">Transmembrane helix</keyword>